<organism evidence="2">
    <name type="scientific">marine sediment metagenome</name>
    <dbReference type="NCBI Taxonomy" id="412755"/>
    <lineage>
        <taxon>unclassified sequences</taxon>
        <taxon>metagenomes</taxon>
        <taxon>ecological metagenomes</taxon>
    </lineage>
</organism>
<proteinExistence type="predicted"/>
<dbReference type="InterPro" id="IPR041698">
    <property type="entry name" value="Methyltransf_25"/>
</dbReference>
<sequence length="218" mass="25838">HLIHKKIICKIFRRFSSKKIRTTVHYTIRKLGFDPERSYKIIDVSCGYDDLLIEIAKRFKKSMVFGNDICDKQLLAFPRKKKLNNIILTTQNILSPEFCQKENYDLIICKNTLQHLPRISQLHLLNKLVRAGKTVIIVEIDNPLRYSFKSFIWNFYYSKFLKDDGVNFVCEIEFKKILMKLKNRVPLVKIFHASLKTIKGNYLFTLIENYRKKVTANN</sequence>
<feature type="non-terminal residue" evidence="2">
    <location>
        <position position="1"/>
    </location>
</feature>
<dbReference type="CDD" id="cd02440">
    <property type="entry name" value="AdoMet_MTases"/>
    <property type="match status" value="1"/>
</dbReference>
<dbReference type="InterPro" id="IPR029063">
    <property type="entry name" value="SAM-dependent_MTases_sf"/>
</dbReference>
<gene>
    <name evidence="2" type="ORF">LCGC14_2408640</name>
</gene>
<dbReference type="SUPFAM" id="SSF53335">
    <property type="entry name" value="S-adenosyl-L-methionine-dependent methyltransferases"/>
    <property type="match status" value="1"/>
</dbReference>
<evidence type="ECO:0000259" key="1">
    <source>
        <dbReference type="Pfam" id="PF13649"/>
    </source>
</evidence>
<accession>A0A0F9EMJ9</accession>
<name>A0A0F9EMJ9_9ZZZZ</name>
<feature type="domain" description="Methyltransferase" evidence="1">
    <location>
        <begin position="41"/>
        <end position="131"/>
    </location>
</feature>
<reference evidence="2" key="1">
    <citation type="journal article" date="2015" name="Nature">
        <title>Complex archaea that bridge the gap between prokaryotes and eukaryotes.</title>
        <authorList>
            <person name="Spang A."/>
            <person name="Saw J.H."/>
            <person name="Jorgensen S.L."/>
            <person name="Zaremba-Niedzwiedzka K."/>
            <person name="Martijn J."/>
            <person name="Lind A.E."/>
            <person name="van Eijk R."/>
            <person name="Schleper C."/>
            <person name="Guy L."/>
            <person name="Ettema T.J."/>
        </authorList>
    </citation>
    <scope>NUCLEOTIDE SEQUENCE</scope>
</reference>
<comment type="caution">
    <text evidence="2">The sequence shown here is derived from an EMBL/GenBank/DDBJ whole genome shotgun (WGS) entry which is preliminary data.</text>
</comment>
<dbReference type="Gene3D" id="3.40.50.150">
    <property type="entry name" value="Vaccinia Virus protein VP39"/>
    <property type="match status" value="1"/>
</dbReference>
<dbReference type="EMBL" id="LAZR01036339">
    <property type="protein sequence ID" value="KKL25103.1"/>
    <property type="molecule type" value="Genomic_DNA"/>
</dbReference>
<dbReference type="Pfam" id="PF13649">
    <property type="entry name" value="Methyltransf_25"/>
    <property type="match status" value="1"/>
</dbReference>
<protein>
    <recommendedName>
        <fullName evidence="1">Methyltransferase domain-containing protein</fullName>
    </recommendedName>
</protein>
<dbReference type="AlphaFoldDB" id="A0A0F9EMJ9"/>
<evidence type="ECO:0000313" key="2">
    <source>
        <dbReference type="EMBL" id="KKL25103.1"/>
    </source>
</evidence>